<name>A0AB34FX80_9HYPO</name>
<evidence type="ECO:0000313" key="2">
    <source>
        <dbReference type="EMBL" id="KAJ6443371.1"/>
    </source>
</evidence>
<comment type="caution">
    <text evidence="2">The sequence shown here is derived from an EMBL/GenBank/DDBJ whole genome shotgun (WGS) entry which is preliminary data.</text>
</comment>
<dbReference type="AlphaFoldDB" id="A0AB34FX80"/>
<accession>A0AB34FX80</accession>
<protein>
    <submittedName>
        <fullName evidence="2">Glyoxalase-like domain-containing protein</fullName>
    </submittedName>
</protein>
<keyword evidence="3" id="KW-1185">Reference proteome</keyword>
<organism evidence="2 3">
    <name type="scientific">Purpureocillium lavendulum</name>
    <dbReference type="NCBI Taxonomy" id="1247861"/>
    <lineage>
        <taxon>Eukaryota</taxon>
        <taxon>Fungi</taxon>
        <taxon>Dikarya</taxon>
        <taxon>Ascomycota</taxon>
        <taxon>Pezizomycotina</taxon>
        <taxon>Sordariomycetes</taxon>
        <taxon>Hypocreomycetidae</taxon>
        <taxon>Hypocreales</taxon>
        <taxon>Ophiocordycipitaceae</taxon>
        <taxon>Purpureocillium</taxon>
    </lineage>
</organism>
<evidence type="ECO:0000313" key="3">
    <source>
        <dbReference type="Proteomes" id="UP001163105"/>
    </source>
</evidence>
<gene>
    <name evidence="2" type="ORF">O9K51_04550</name>
</gene>
<sequence length="507" mass="55695">MAGPRVAGSWPASSSSPPPPLAAAASPLESLPAEMLDMIVGNLFRDMIVPRSDSRQLAKTRWLRSRTALRSLCLTSRSLSKHGQSILYRHVAVADGHEMALFLGAILSNPSLGLSVRGFECSADADAACTSNFPLRTTEAGILDFRHYRPLESLADLLDSDYQLPDVKPVHMPYLLFMDCLIALLWVMPNLERVCIPLPAQRVVFHHSRARAAFRSLLYSDRLVPLLQNVTYVQLRPHGAADQDFLDLSQYGPVLASMPSLEKVELIGDDGNFEEFMIKGSGVNYSENISHLILSQSGCTPCDIADACNRLTNLQTLSVTTDADLATYGVFPLLEIHHAAPGSHFHDNCLNNGLPRLKNTLTNLHLQFNYHVPVTPLIGPGGKVTCLPSLTSLRVLSIGILQLYTSSEIISRDAPRSKLAHLLPGSLTELRLHIDAGLQSRRDKSWYSVFLEILGDFARDVRPGLPHLSVVVALLSNPYHEMYHAELATLATAFVQQGVLLTHQPSQ</sequence>
<dbReference type="Proteomes" id="UP001163105">
    <property type="component" value="Unassembled WGS sequence"/>
</dbReference>
<feature type="region of interest" description="Disordered" evidence="1">
    <location>
        <begin position="1"/>
        <end position="24"/>
    </location>
</feature>
<reference evidence="2" key="1">
    <citation type="submission" date="2023-01" db="EMBL/GenBank/DDBJ databases">
        <title>The growth and conidiation of Purpureocillium lavendulum are regulated by nitrogen source and histone H3K14 acetylation.</title>
        <authorList>
            <person name="Tang P."/>
            <person name="Han J."/>
            <person name="Zhang C."/>
            <person name="Tang P."/>
            <person name="Qi F."/>
            <person name="Zhang K."/>
            <person name="Liang L."/>
        </authorList>
    </citation>
    <scope>NUCLEOTIDE SEQUENCE</scope>
    <source>
        <strain evidence="2">YMF1.00683</strain>
    </source>
</reference>
<evidence type="ECO:0000256" key="1">
    <source>
        <dbReference type="SAM" id="MobiDB-lite"/>
    </source>
</evidence>
<dbReference type="EMBL" id="JAQHRD010000003">
    <property type="protein sequence ID" value="KAJ6443371.1"/>
    <property type="molecule type" value="Genomic_DNA"/>
</dbReference>
<proteinExistence type="predicted"/>